<evidence type="ECO:0000313" key="15">
    <source>
        <dbReference type="EMBL" id="ELQ74011.1"/>
    </source>
</evidence>
<feature type="compositionally biased region" description="Low complexity" evidence="11">
    <location>
        <begin position="757"/>
        <end position="775"/>
    </location>
</feature>
<dbReference type="GO" id="GO:0006281">
    <property type="term" value="P:DNA repair"/>
    <property type="evidence" value="ECO:0007669"/>
    <property type="project" value="UniProtKB-UniRule"/>
</dbReference>
<proteinExistence type="inferred from homology"/>
<dbReference type="Pfam" id="PF08512">
    <property type="entry name" value="Rttp106-like_middle"/>
    <property type="match status" value="1"/>
</dbReference>
<dbReference type="VEuPathDB" id="MicrosporidiaDB:THOM_3077"/>
<dbReference type="Proteomes" id="UP000011185">
    <property type="component" value="Unassembled WGS sequence"/>
</dbReference>
<comment type="subcellular location">
    <subcellularLocation>
        <location evidence="10">Nucleus</location>
    </subcellularLocation>
    <subcellularLocation>
        <location evidence="10">Chromosome</location>
    </subcellularLocation>
</comment>
<evidence type="ECO:0000256" key="4">
    <source>
        <dbReference type="ARBA" id="ARBA00022763"/>
    </source>
</evidence>
<keyword evidence="8 10" id="KW-0234">DNA repair</keyword>
<keyword evidence="16" id="KW-1185">Reference proteome</keyword>
<dbReference type="SMART" id="SM01285">
    <property type="entry name" value="FACT-Spt16_Nlob"/>
    <property type="match status" value="1"/>
</dbReference>
<reference evidence="15 16" key="1">
    <citation type="journal article" date="2012" name="PLoS Pathog.">
        <title>The genome of the obligate intracellular parasite Trachipleistophora hominis: new insights into microsporidian genome dynamics and reductive evolution.</title>
        <authorList>
            <person name="Heinz E."/>
            <person name="Williams T.A."/>
            <person name="Nakjang S."/>
            <person name="Noel C.J."/>
            <person name="Swan D.C."/>
            <person name="Goldberg A.V."/>
            <person name="Harris S.R."/>
            <person name="Weinmaier T."/>
            <person name="Markert S."/>
            <person name="Becher D."/>
            <person name="Bernhardt J."/>
            <person name="Dagan T."/>
            <person name="Hacker C."/>
            <person name="Lucocq J.M."/>
            <person name="Schweder T."/>
            <person name="Rattei T."/>
            <person name="Hall N."/>
            <person name="Hirt R.P."/>
            <person name="Embley T.M."/>
        </authorList>
    </citation>
    <scope>NUCLEOTIDE SEQUENCE [LARGE SCALE GENOMIC DNA]</scope>
</reference>
<keyword evidence="9 10" id="KW-0539">Nucleus</keyword>
<dbReference type="Pfam" id="PF08644">
    <property type="entry name" value="SPT16"/>
    <property type="match status" value="1"/>
</dbReference>
<evidence type="ECO:0000256" key="7">
    <source>
        <dbReference type="ARBA" id="ARBA00023163"/>
    </source>
</evidence>
<dbReference type="FunCoup" id="L7JSI3">
    <property type="interactions" value="250"/>
</dbReference>
<keyword evidence="3 10" id="KW-0235">DNA replication</keyword>
<feature type="domain" description="FACT complex subunit SPT16 N-terminal lobe" evidence="12">
    <location>
        <begin position="6"/>
        <end position="160"/>
    </location>
</feature>
<name>L7JSI3_TRAHO</name>
<dbReference type="Gene3D" id="2.30.29.30">
    <property type="entry name" value="Pleckstrin-homology domain (PH domain)/Phosphotyrosine-binding domain (PTB)"/>
    <property type="match status" value="1"/>
</dbReference>
<evidence type="ECO:0000313" key="16">
    <source>
        <dbReference type="Proteomes" id="UP000011185"/>
    </source>
</evidence>
<dbReference type="Pfam" id="PF14826">
    <property type="entry name" value="FACT-Spt16_Nlob"/>
    <property type="match status" value="1"/>
</dbReference>
<dbReference type="Gene3D" id="3.40.350.10">
    <property type="entry name" value="Creatinase/prolidase N-terminal domain"/>
    <property type="match status" value="1"/>
</dbReference>
<dbReference type="AlphaFoldDB" id="L7JSI3"/>
<dbReference type="GO" id="GO:0035101">
    <property type="term" value="C:FACT complex"/>
    <property type="evidence" value="ECO:0007669"/>
    <property type="project" value="UniProtKB-UniRule"/>
</dbReference>
<dbReference type="InParanoid" id="L7JSI3"/>
<evidence type="ECO:0000259" key="12">
    <source>
        <dbReference type="SMART" id="SM01285"/>
    </source>
</evidence>
<dbReference type="InterPro" id="IPR040258">
    <property type="entry name" value="Spt16"/>
</dbReference>
<evidence type="ECO:0000256" key="2">
    <source>
        <dbReference type="ARBA" id="ARBA00022454"/>
    </source>
</evidence>
<accession>L7JSI3</accession>
<dbReference type="InterPro" id="IPR013719">
    <property type="entry name" value="RTT106/SPT16-like_middle_dom"/>
</dbReference>
<dbReference type="STRING" id="72359.L7JSI3"/>
<comment type="subunit">
    <text evidence="10">Component of the FACT complex.</text>
</comment>
<evidence type="ECO:0000256" key="6">
    <source>
        <dbReference type="ARBA" id="ARBA00023054"/>
    </source>
</evidence>
<dbReference type="GO" id="GO:0006368">
    <property type="term" value="P:transcription elongation by RNA polymerase II"/>
    <property type="evidence" value="ECO:0007669"/>
    <property type="project" value="TreeGrafter"/>
</dbReference>
<keyword evidence="7 10" id="KW-0804">Transcription</keyword>
<dbReference type="PANTHER" id="PTHR13980">
    <property type="entry name" value="CDC68 RELATED"/>
    <property type="match status" value="1"/>
</dbReference>
<feature type="domain" description="Histone chaperone RTT106/FACT complex subunit SPT16-like middle" evidence="14">
    <location>
        <begin position="628"/>
        <end position="716"/>
    </location>
</feature>
<evidence type="ECO:0000256" key="11">
    <source>
        <dbReference type="SAM" id="MobiDB-lite"/>
    </source>
</evidence>
<sequence length="825" mass="96623">MVDSQLNLSQFVRRLTKIQESISMPLLIVLGKKLEVEDFGPNSALFIYLLNYEFPETLLLITKDTCYAVTSTKKKEILESMRCTKLKVYERMKDGSRDDFLKKELLKITDSVLMSDRNNLQGHFCSTFINIFKVSDFEMGSLFVDKEEEEIEYVEGAAMFCTYLMEEAIKMVKKGEVCIESKLERHLDTPDKPFDLKLSQIEFSYNPRIVRDQDAITISIGVRHQSYSAEIQRVLFYDAENLEVYRLRNEKLRNGNFENLKSIGLLQREGLRRNENGTFVMKTDYENYTIIDVVKCTDGKFEVLTDDITWNDNDKKDFVPDDFVIIREKTNIEKKRLSRQKALEKEIEINEHQKELMDKLNDEMVRYYSDMETTEPAETADKKFIAYEKESQLPRKNKLVVDRRNFGVLIPINGYMVPFHIEYVKNCSLNGNDLRINFREGEIIKSITYRSKAANSLYNEIGDTRREYVERRETSNVGEQGTLCEIKGRRHILGDVKIKTEVRTQKKSKAGNLELHENGFKFHDTVILFNNIEHLFYQQGDAYILHFKLTVPIIFNGKKAYNVQFYKEVVENMSIDIMKLHPSQKERLEEEQEKIRQEMIKAEYDNFIKNVENNSNLRIDRVSKDVYFEGVPYRQNVQIRPSSTCLVYLLEPPFLVVDFEKMEVANFERVNYVSRSFDLTFIFKDKTFMTITSIDSRSMDYLREFIDSRNICFIQTAQNINWNNLLKTIKEDPFTFYNDGGWSALQPIREDDDQEESSASTLSSPSSVSESTMSETEGEDESLEEDVVAEEDDEDIVDLNEIDSGYESEEDEDEPPNKKRRRSKI</sequence>
<dbReference type="OMA" id="AYSVMKN"/>
<dbReference type="HOGENOM" id="CLU_004627_1_0_1"/>
<evidence type="ECO:0000256" key="8">
    <source>
        <dbReference type="ARBA" id="ARBA00023204"/>
    </source>
</evidence>
<dbReference type="EMBL" id="JH994088">
    <property type="protein sequence ID" value="ELQ74011.1"/>
    <property type="molecule type" value="Genomic_DNA"/>
</dbReference>
<keyword evidence="5 10" id="KW-0805">Transcription regulation</keyword>
<keyword evidence="4 10" id="KW-0227">DNA damage</keyword>
<evidence type="ECO:0000256" key="3">
    <source>
        <dbReference type="ARBA" id="ARBA00022705"/>
    </source>
</evidence>
<organism evidence="15 16">
    <name type="scientific">Trachipleistophora hominis</name>
    <name type="common">Microsporidian parasite</name>
    <dbReference type="NCBI Taxonomy" id="72359"/>
    <lineage>
        <taxon>Eukaryota</taxon>
        <taxon>Fungi</taxon>
        <taxon>Fungi incertae sedis</taxon>
        <taxon>Microsporidia</taxon>
        <taxon>Pleistophoridae</taxon>
        <taxon>Trachipleistophora</taxon>
    </lineage>
</organism>
<comment type="similarity">
    <text evidence="1 10">Belongs to the peptidase M24 family. SPT16 subfamily.</text>
</comment>
<comment type="function">
    <text evidence="10">Component of the FACT complex, a general chromatin factor that acts to reorganize nucleosomes. The FACT complex is involved in multiple processes that require DNA as a template such as mRNA elongation, DNA replication and DNA repair. During transcription elongation the FACT complex acts as a histone chaperone that both destabilizes and restores nucleosomal structure. It facilitates the passage of RNA polymerase II and transcription by promoting the dissociation of one histone H2A-H2B dimer from the nucleosome, then subsequently promotes the reestablishment of the nucleosome following the passage of RNA polymerase II.</text>
</comment>
<dbReference type="SMART" id="SM01287">
    <property type="entry name" value="Rtt106"/>
    <property type="match status" value="1"/>
</dbReference>
<evidence type="ECO:0000256" key="1">
    <source>
        <dbReference type="ARBA" id="ARBA00010779"/>
    </source>
</evidence>
<keyword evidence="2 10" id="KW-0158">Chromosome</keyword>
<dbReference type="OrthoDB" id="10251642at2759"/>
<keyword evidence="15" id="KW-0132">Cell division</keyword>
<evidence type="ECO:0000256" key="5">
    <source>
        <dbReference type="ARBA" id="ARBA00023015"/>
    </source>
</evidence>
<dbReference type="InterPro" id="IPR029149">
    <property type="entry name" value="Creatin/AminoP/Spt16_N"/>
</dbReference>
<dbReference type="SMART" id="SM01286">
    <property type="entry name" value="SPT16"/>
    <property type="match status" value="1"/>
</dbReference>
<dbReference type="GO" id="GO:0006260">
    <property type="term" value="P:DNA replication"/>
    <property type="evidence" value="ECO:0007669"/>
    <property type="project" value="UniProtKB-KW"/>
</dbReference>
<keyword evidence="6" id="KW-0175">Coiled coil</keyword>
<evidence type="ECO:0000259" key="13">
    <source>
        <dbReference type="SMART" id="SM01286"/>
    </source>
</evidence>
<dbReference type="InterPro" id="IPR013953">
    <property type="entry name" value="FACT_SPT16_M"/>
</dbReference>
<dbReference type="InterPro" id="IPR011993">
    <property type="entry name" value="PH-like_dom_sf"/>
</dbReference>
<dbReference type="InterPro" id="IPR056595">
    <property type="entry name" value="Fact-SPT16_PH"/>
</dbReference>
<gene>
    <name evidence="15" type="ORF">THOM_3077</name>
</gene>
<dbReference type="InterPro" id="IPR029148">
    <property type="entry name" value="FACT-SPT16_Nlobe"/>
</dbReference>
<keyword evidence="15" id="KW-0131">Cell cycle</keyword>
<dbReference type="Pfam" id="PF24824">
    <property type="entry name" value="PH_SPT16"/>
    <property type="match status" value="1"/>
</dbReference>
<feature type="compositionally biased region" description="Acidic residues" evidence="11">
    <location>
        <begin position="776"/>
        <end position="814"/>
    </location>
</feature>
<feature type="domain" description="FACT complex subunit SPT16 middle" evidence="13">
    <location>
        <begin position="399"/>
        <end position="522"/>
    </location>
</feature>
<dbReference type="FunFam" id="2.30.29.30:FF:000017">
    <property type="entry name" value="FACT complex subunit SPT16"/>
    <property type="match status" value="1"/>
</dbReference>
<dbReference type="GO" id="GO:0031491">
    <property type="term" value="F:nucleosome binding"/>
    <property type="evidence" value="ECO:0007669"/>
    <property type="project" value="TreeGrafter"/>
</dbReference>
<dbReference type="Gene3D" id="2.30.29.150">
    <property type="match status" value="1"/>
</dbReference>
<dbReference type="GO" id="GO:0051301">
    <property type="term" value="P:cell division"/>
    <property type="evidence" value="ECO:0007669"/>
    <property type="project" value="UniProtKB-KW"/>
</dbReference>
<evidence type="ECO:0000256" key="10">
    <source>
        <dbReference type="RuleBase" id="RU367052"/>
    </source>
</evidence>
<dbReference type="Gene3D" id="2.30.29.210">
    <property type="entry name" value="FACT complex subunit Spt16p/Cdc68p"/>
    <property type="match status" value="1"/>
</dbReference>
<dbReference type="PANTHER" id="PTHR13980:SF15">
    <property type="entry name" value="FACT COMPLEX SUBUNIT SPT16"/>
    <property type="match status" value="1"/>
</dbReference>
<evidence type="ECO:0000259" key="14">
    <source>
        <dbReference type="SMART" id="SM01287"/>
    </source>
</evidence>
<evidence type="ECO:0000256" key="9">
    <source>
        <dbReference type="ARBA" id="ARBA00023242"/>
    </source>
</evidence>
<protein>
    <recommendedName>
        <fullName evidence="10">FACT complex subunit</fullName>
    </recommendedName>
</protein>
<feature type="region of interest" description="Disordered" evidence="11">
    <location>
        <begin position="750"/>
        <end position="825"/>
    </location>
</feature>